<dbReference type="Proteomes" id="UP000780801">
    <property type="component" value="Unassembled WGS sequence"/>
</dbReference>
<dbReference type="GO" id="GO:0016287">
    <property type="term" value="F:glycerone-phosphate O-acyltransferase activity"/>
    <property type="evidence" value="ECO:0007669"/>
    <property type="project" value="TreeGrafter"/>
</dbReference>
<dbReference type="EMBL" id="JAABOA010008624">
    <property type="protein sequence ID" value="KAF9531560.1"/>
    <property type="molecule type" value="Genomic_DNA"/>
</dbReference>
<dbReference type="GO" id="GO:0004366">
    <property type="term" value="F:glycerol-3-phosphate O-acyltransferase activity"/>
    <property type="evidence" value="ECO:0007669"/>
    <property type="project" value="TreeGrafter"/>
</dbReference>
<reference evidence="1" key="1">
    <citation type="journal article" date="2020" name="Fungal Divers.">
        <title>Resolving the Mortierellaceae phylogeny through synthesis of multi-gene phylogenetics and phylogenomics.</title>
        <authorList>
            <person name="Vandepol N."/>
            <person name="Liber J."/>
            <person name="Desiro A."/>
            <person name="Na H."/>
            <person name="Kennedy M."/>
            <person name="Barry K."/>
            <person name="Grigoriev I.V."/>
            <person name="Miller A.N."/>
            <person name="O'Donnell K."/>
            <person name="Stajich J.E."/>
            <person name="Bonito G."/>
        </authorList>
    </citation>
    <scope>NUCLEOTIDE SEQUENCE</scope>
    <source>
        <strain evidence="1">KOD1015</strain>
    </source>
</reference>
<sequence>MRVRRRKIPGLYSFIKFLCRTLFHIFFRDFDAFHTAQIPTDEPLLVIANHGNYLLDGLALLATYPGQISFLMAQPNFKTAIGGIARKIGAIPVL</sequence>
<dbReference type="PANTHER" id="PTHR31605:SF0">
    <property type="entry name" value="GLYCEROL-3-PHOSPHATE O-ACYLTRANSFERASE 1"/>
    <property type="match status" value="1"/>
</dbReference>
<dbReference type="SUPFAM" id="SSF69593">
    <property type="entry name" value="Glycerol-3-phosphate (1)-acyltransferase"/>
    <property type="match status" value="1"/>
</dbReference>
<dbReference type="PANTHER" id="PTHR31605">
    <property type="entry name" value="GLYCEROL-3-PHOSPHATE O-ACYLTRANSFERASE 1"/>
    <property type="match status" value="1"/>
</dbReference>
<organism evidence="1 2">
    <name type="scientific">Lunasporangiospora selenospora</name>
    <dbReference type="NCBI Taxonomy" id="979761"/>
    <lineage>
        <taxon>Eukaryota</taxon>
        <taxon>Fungi</taxon>
        <taxon>Fungi incertae sedis</taxon>
        <taxon>Mucoromycota</taxon>
        <taxon>Mortierellomycotina</taxon>
        <taxon>Mortierellomycetes</taxon>
        <taxon>Mortierellales</taxon>
        <taxon>Mortierellaceae</taxon>
        <taxon>Lunasporangiospora</taxon>
    </lineage>
</organism>
<dbReference type="AlphaFoldDB" id="A0A9P6JTG8"/>
<evidence type="ECO:0008006" key="3">
    <source>
        <dbReference type="Google" id="ProtNLM"/>
    </source>
</evidence>
<accession>A0A9P6JTG8</accession>
<evidence type="ECO:0000313" key="2">
    <source>
        <dbReference type="Proteomes" id="UP000780801"/>
    </source>
</evidence>
<dbReference type="GO" id="GO:0008654">
    <property type="term" value="P:phospholipid biosynthetic process"/>
    <property type="evidence" value="ECO:0007669"/>
    <property type="project" value="TreeGrafter"/>
</dbReference>
<name>A0A9P6JTG8_9FUNG</name>
<feature type="non-terminal residue" evidence="1">
    <location>
        <position position="94"/>
    </location>
</feature>
<comment type="caution">
    <text evidence="1">The sequence shown here is derived from an EMBL/GenBank/DDBJ whole genome shotgun (WGS) entry which is preliminary data.</text>
</comment>
<proteinExistence type="predicted"/>
<gene>
    <name evidence="1" type="ORF">BGW38_010549</name>
</gene>
<evidence type="ECO:0000313" key="1">
    <source>
        <dbReference type="EMBL" id="KAF9531560.1"/>
    </source>
</evidence>
<dbReference type="InterPro" id="IPR052744">
    <property type="entry name" value="GPAT/DAPAT"/>
</dbReference>
<protein>
    <recommendedName>
        <fullName evidence="3">Phospholipid/glycerol acyltransferase domain-containing protein</fullName>
    </recommendedName>
</protein>
<keyword evidence="2" id="KW-1185">Reference proteome</keyword>